<dbReference type="AlphaFoldDB" id="L9L3P9"/>
<evidence type="ECO:0000313" key="3">
    <source>
        <dbReference type="Proteomes" id="UP000011518"/>
    </source>
</evidence>
<keyword evidence="3" id="KW-1185">Reference proteome</keyword>
<name>L9L3P9_TUPCH</name>
<sequence>MDQRAAARSALQAEEHAVRMGSHSRAPRARDNRRDMCAPQTAAVQSHAAPPVVLVQWSRAAAQGHQQGQRLAVTLPSFSPRRKLPQTLPALEHT</sequence>
<dbReference type="EMBL" id="KB320521">
    <property type="protein sequence ID" value="ELW69815.1"/>
    <property type="molecule type" value="Genomic_DNA"/>
</dbReference>
<reference evidence="3" key="2">
    <citation type="journal article" date="2013" name="Nat. Commun.">
        <title>Genome of the Chinese tree shrew.</title>
        <authorList>
            <person name="Fan Y."/>
            <person name="Huang Z.Y."/>
            <person name="Cao C.C."/>
            <person name="Chen C.S."/>
            <person name="Chen Y.X."/>
            <person name="Fan D.D."/>
            <person name="He J."/>
            <person name="Hou H.L."/>
            <person name="Hu L."/>
            <person name="Hu X.T."/>
            <person name="Jiang X.T."/>
            <person name="Lai R."/>
            <person name="Lang Y.S."/>
            <person name="Liang B."/>
            <person name="Liao S.G."/>
            <person name="Mu D."/>
            <person name="Ma Y.Y."/>
            <person name="Niu Y.Y."/>
            <person name="Sun X.Q."/>
            <person name="Xia J.Q."/>
            <person name="Xiao J."/>
            <person name="Xiong Z.Q."/>
            <person name="Xu L."/>
            <person name="Yang L."/>
            <person name="Zhang Y."/>
            <person name="Zhao W."/>
            <person name="Zhao X.D."/>
            <person name="Zheng Y.T."/>
            <person name="Zhou J.M."/>
            <person name="Zhu Y.B."/>
            <person name="Zhang G.J."/>
            <person name="Wang J."/>
            <person name="Yao Y.G."/>
        </authorList>
    </citation>
    <scope>NUCLEOTIDE SEQUENCE [LARGE SCALE GENOMIC DNA]</scope>
</reference>
<organism evidence="2 3">
    <name type="scientific">Tupaia chinensis</name>
    <name type="common">Chinese tree shrew</name>
    <name type="synonym">Tupaia belangeri chinensis</name>
    <dbReference type="NCBI Taxonomy" id="246437"/>
    <lineage>
        <taxon>Eukaryota</taxon>
        <taxon>Metazoa</taxon>
        <taxon>Chordata</taxon>
        <taxon>Craniata</taxon>
        <taxon>Vertebrata</taxon>
        <taxon>Euteleostomi</taxon>
        <taxon>Mammalia</taxon>
        <taxon>Eutheria</taxon>
        <taxon>Euarchontoglires</taxon>
        <taxon>Scandentia</taxon>
        <taxon>Tupaiidae</taxon>
        <taxon>Tupaia</taxon>
    </lineage>
</organism>
<reference evidence="3" key="1">
    <citation type="submission" date="2012-07" db="EMBL/GenBank/DDBJ databases">
        <title>Genome of the Chinese tree shrew, a rising model animal genetically related to primates.</title>
        <authorList>
            <person name="Zhang G."/>
            <person name="Fan Y."/>
            <person name="Yao Y."/>
            <person name="Huang Z."/>
        </authorList>
    </citation>
    <scope>NUCLEOTIDE SEQUENCE [LARGE SCALE GENOMIC DNA]</scope>
</reference>
<evidence type="ECO:0000256" key="1">
    <source>
        <dbReference type="SAM" id="MobiDB-lite"/>
    </source>
</evidence>
<feature type="region of interest" description="Disordered" evidence="1">
    <location>
        <begin position="1"/>
        <end position="48"/>
    </location>
</feature>
<evidence type="ECO:0000313" key="2">
    <source>
        <dbReference type="EMBL" id="ELW69815.1"/>
    </source>
</evidence>
<dbReference type="Proteomes" id="UP000011518">
    <property type="component" value="Unassembled WGS sequence"/>
</dbReference>
<protein>
    <submittedName>
        <fullName evidence="2">Uncharacterized protein</fullName>
    </submittedName>
</protein>
<gene>
    <name evidence="2" type="ORF">TREES_T100017607</name>
</gene>
<dbReference type="InParanoid" id="L9L3P9"/>
<proteinExistence type="predicted"/>
<feature type="region of interest" description="Disordered" evidence="1">
    <location>
        <begin position="64"/>
        <end position="94"/>
    </location>
</feature>
<accession>L9L3P9</accession>